<keyword evidence="2" id="KW-0201">Cytochrome c-type biogenesis</keyword>
<dbReference type="GO" id="GO:0016209">
    <property type="term" value="F:antioxidant activity"/>
    <property type="evidence" value="ECO:0007669"/>
    <property type="project" value="InterPro"/>
</dbReference>
<comment type="subcellular location">
    <subcellularLocation>
        <location evidence="1">Cell envelope</location>
    </subcellularLocation>
</comment>
<dbReference type="EMBL" id="QLLL01000011">
    <property type="protein sequence ID" value="RAI98766.1"/>
    <property type="molecule type" value="Genomic_DNA"/>
</dbReference>
<keyword evidence="3" id="KW-1015">Disulfide bond</keyword>
<dbReference type="InterPro" id="IPR017937">
    <property type="entry name" value="Thioredoxin_CS"/>
</dbReference>
<evidence type="ECO:0000256" key="2">
    <source>
        <dbReference type="ARBA" id="ARBA00022748"/>
    </source>
</evidence>
<dbReference type="InterPro" id="IPR033395">
    <property type="entry name" value="DUF5106"/>
</dbReference>
<evidence type="ECO:0000259" key="6">
    <source>
        <dbReference type="PROSITE" id="PS51352"/>
    </source>
</evidence>
<sequence length="469" mass="54151">MRKFIVLICSLFCCNALLAQGYNISVQVKNYKNGYFYLGHYMGKQTYLVDSALVDANGNAVIKGTKALPGGIYMIVMPKKDRYFEILLDKQQTFSVSNDTADFIHHATFKNSPENETFYAYNKYLFTESKASEKVKTDYAAAKTPADTANVRNEQEALTQRIQDYRNNIIAKNPQSLLASIFKGMREPAVPPMPKKADGTLDSTYPYRYYKAHYWDDFNLSDGRLVRTPILETRLEKYFKTLVQIHPDSVIAECDMLISKAKKDREMYKYILWWCTYTYEQSQYMGFDAVFVHLVEKYYVSGQTEWLTEEQKNKIISRAYAMAPNLIGQPAAPLVLQDPAGKPISLYKIPSKYTVLVFWDPTCGHCKTEIPRIDSAYNASWKKRGVTILGIKTEGTKEEWTQYIAEHKLQWVNAWDPQYTSNYRRLYDVYSTPVVYLLDEKKKIVAKRLGVEQLDGFLTHLESLSPNKK</sequence>
<reference evidence="7 8" key="1">
    <citation type="submission" date="2018-06" db="EMBL/GenBank/DDBJ databases">
        <title>Genomic Encyclopedia of Archaeal and Bacterial Type Strains, Phase II (KMG-II): from individual species to whole genera.</title>
        <authorList>
            <person name="Goeker M."/>
        </authorList>
    </citation>
    <scope>NUCLEOTIDE SEQUENCE [LARGE SCALE GENOMIC DNA]</scope>
    <source>
        <strain evidence="7 8">DSM 23857</strain>
    </source>
</reference>
<feature type="domain" description="Thioredoxin" evidence="6">
    <location>
        <begin position="325"/>
        <end position="466"/>
    </location>
</feature>
<evidence type="ECO:0000256" key="4">
    <source>
        <dbReference type="ARBA" id="ARBA00023284"/>
    </source>
</evidence>
<dbReference type="PANTHER" id="PTHR42852:SF6">
    <property type="entry name" value="THIOL:DISULFIDE INTERCHANGE PROTEIN DSBE"/>
    <property type="match status" value="1"/>
</dbReference>
<gene>
    <name evidence="7" type="ORF">LX64_04751</name>
</gene>
<dbReference type="SUPFAM" id="SSF52833">
    <property type="entry name" value="Thioredoxin-like"/>
    <property type="match status" value="1"/>
</dbReference>
<dbReference type="PANTHER" id="PTHR42852">
    <property type="entry name" value="THIOL:DISULFIDE INTERCHANGE PROTEIN DSBE"/>
    <property type="match status" value="1"/>
</dbReference>
<dbReference type="PROSITE" id="PS51352">
    <property type="entry name" value="THIOREDOXIN_2"/>
    <property type="match status" value="1"/>
</dbReference>
<dbReference type="Gene3D" id="3.40.30.10">
    <property type="entry name" value="Glutaredoxin"/>
    <property type="match status" value="1"/>
</dbReference>
<dbReference type="RefSeq" id="WP_111600133.1">
    <property type="nucleotide sequence ID" value="NZ_QLLL01000011.1"/>
</dbReference>
<dbReference type="OrthoDB" id="6399635at2"/>
<protein>
    <submittedName>
        <fullName evidence="7">Uncharacterized protein DUF4369</fullName>
    </submittedName>
</protein>
<evidence type="ECO:0000256" key="5">
    <source>
        <dbReference type="SAM" id="SignalP"/>
    </source>
</evidence>
<dbReference type="CDD" id="cd02966">
    <property type="entry name" value="TlpA_like_family"/>
    <property type="match status" value="1"/>
</dbReference>
<accession>A0A327QAD6</accession>
<name>A0A327QAD6_9BACT</name>
<keyword evidence="8" id="KW-1185">Reference proteome</keyword>
<dbReference type="GO" id="GO:0030313">
    <property type="term" value="C:cell envelope"/>
    <property type="evidence" value="ECO:0007669"/>
    <property type="project" value="UniProtKB-SubCell"/>
</dbReference>
<dbReference type="InterPro" id="IPR000866">
    <property type="entry name" value="AhpC/TSA"/>
</dbReference>
<feature type="chain" id="PRO_5016298104" evidence="5">
    <location>
        <begin position="20"/>
        <end position="469"/>
    </location>
</feature>
<dbReference type="AlphaFoldDB" id="A0A327QAD6"/>
<evidence type="ECO:0000256" key="3">
    <source>
        <dbReference type="ARBA" id="ARBA00023157"/>
    </source>
</evidence>
<dbReference type="InterPro" id="IPR025380">
    <property type="entry name" value="DUF4369"/>
</dbReference>
<organism evidence="7 8">
    <name type="scientific">Chitinophaga skermanii</name>
    <dbReference type="NCBI Taxonomy" id="331697"/>
    <lineage>
        <taxon>Bacteria</taxon>
        <taxon>Pseudomonadati</taxon>
        <taxon>Bacteroidota</taxon>
        <taxon>Chitinophagia</taxon>
        <taxon>Chitinophagales</taxon>
        <taxon>Chitinophagaceae</taxon>
        <taxon>Chitinophaga</taxon>
    </lineage>
</organism>
<evidence type="ECO:0000256" key="1">
    <source>
        <dbReference type="ARBA" id="ARBA00004196"/>
    </source>
</evidence>
<dbReference type="PROSITE" id="PS00194">
    <property type="entry name" value="THIOREDOXIN_1"/>
    <property type="match status" value="1"/>
</dbReference>
<dbReference type="InterPro" id="IPR036249">
    <property type="entry name" value="Thioredoxin-like_sf"/>
</dbReference>
<comment type="caution">
    <text evidence="7">The sequence shown here is derived from an EMBL/GenBank/DDBJ whole genome shotgun (WGS) entry which is preliminary data.</text>
</comment>
<proteinExistence type="predicted"/>
<dbReference type="GO" id="GO:0016491">
    <property type="term" value="F:oxidoreductase activity"/>
    <property type="evidence" value="ECO:0007669"/>
    <property type="project" value="InterPro"/>
</dbReference>
<dbReference type="GO" id="GO:0017004">
    <property type="term" value="P:cytochrome complex assembly"/>
    <property type="evidence" value="ECO:0007669"/>
    <property type="project" value="UniProtKB-KW"/>
</dbReference>
<dbReference type="Proteomes" id="UP000249547">
    <property type="component" value="Unassembled WGS sequence"/>
</dbReference>
<keyword evidence="5" id="KW-0732">Signal</keyword>
<dbReference type="Pfam" id="PF17127">
    <property type="entry name" value="DUF5106"/>
    <property type="match status" value="1"/>
</dbReference>
<dbReference type="InterPro" id="IPR013766">
    <property type="entry name" value="Thioredoxin_domain"/>
</dbReference>
<evidence type="ECO:0000313" key="7">
    <source>
        <dbReference type="EMBL" id="RAI98766.1"/>
    </source>
</evidence>
<feature type="signal peptide" evidence="5">
    <location>
        <begin position="1"/>
        <end position="19"/>
    </location>
</feature>
<dbReference type="InterPro" id="IPR050553">
    <property type="entry name" value="Thioredoxin_ResA/DsbE_sf"/>
</dbReference>
<dbReference type="Pfam" id="PF00578">
    <property type="entry name" value="AhpC-TSA"/>
    <property type="match status" value="1"/>
</dbReference>
<dbReference type="Pfam" id="PF14289">
    <property type="entry name" value="DUF4369"/>
    <property type="match status" value="1"/>
</dbReference>
<keyword evidence="4" id="KW-0676">Redox-active center</keyword>
<evidence type="ECO:0000313" key="8">
    <source>
        <dbReference type="Proteomes" id="UP000249547"/>
    </source>
</evidence>